<keyword evidence="2" id="KW-0472">Membrane</keyword>
<evidence type="ECO:0000313" key="3">
    <source>
        <dbReference type="EMBL" id="TYH85282.1"/>
    </source>
</evidence>
<keyword evidence="2" id="KW-1133">Transmembrane helix</keyword>
<reference evidence="3 4" key="1">
    <citation type="submission" date="2019-07" db="EMBL/GenBank/DDBJ databases">
        <title>WGS assembly of Gossypium tomentosum.</title>
        <authorList>
            <person name="Chen Z.J."/>
            <person name="Sreedasyam A."/>
            <person name="Ando A."/>
            <person name="Song Q."/>
            <person name="De L."/>
            <person name="Hulse-Kemp A."/>
            <person name="Ding M."/>
            <person name="Ye W."/>
            <person name="Kirkbride R."/>
            <person name="Jenkins J."/>
            <person name="Plott C."/>
            <person name="Lovell J."/>
            <person name="Lin Y.-M."/>
            <person name="Vaughn R."/>
            <person name="Liu B."/>
            <person name="Li W."/>
            <person name="Simpson S."/>
            <person name="Scheffler B."/>
            <person name="Saski C."/>
            <person name="Grover C."/>
            <person name="Hu G."/>
            <person name="Conover J."/>
            <person name="Carlson J."/>
            <person name="Shu S."/>
            <person name="Boston L."/>
            <person name="Williams M."/>
            <person name="Peterson D."/>
            <person name="Mcgee K."/>
            <person name="Jones D."/>
            <person name="Wendel J."/>
            <person name="Stelly D."/>
            <person name="Grimwood J."/>
            <person name="Schmutz J."/>
        </authorList>
    </citation>
    <scope>NUCLEOTIDE SEQUENCE [LARGE SCALE GENOMIC DNA]</scope>
    <source>
        <strain evidence="3">7179.01</strain>
    </source>
</reference>
<dbReference type="AlphaFoldDB" id="A0A5D2M1V2"/>
<feature type="compositionally biased region" description="Polar residues" evidence="1">
    <location>
        <begin position="7"/>
        <end position="16"/>
    </location>
</feature>
<proteinExistence type="predicted"/>
<protein>
    <submittedName>
        <fullName evidence="3">Uncharacterized protein</fullName>
    </submittedName>
</protein>
<evidence type="ECO:0000256" key="1">
    <source>
        <dbReference type="SAM" id="MobiDB-lite"/>
    </source>
</evidence>
<accession>A0A5D2M1V2</accession>
<keyword evidence="2" id="KW-0812">Transmembrane</keyword>
<name>A0A5D2M1V2_GOSTO</name>
<feature type="transmembrane region" description="Helical" evidence="2">
    <location>
        <begin position="94"/>
        <end position="115"/>
    </location>
</feature>
<sequence length="116" mass="12132">MKRESLRFSQHSQPSESSEDPVTGAPPAAAVHGGRTSKVRRFSVISKVLVVSDAWASAGVRWRGSREGGASWGRGRACDAGGQTRLSGAHGHRAARVSVIFLFGLGFIGLGVFGLG</sequence>
<organism evidence="3 4">
    <name type="scientific">Gossypium tomentosum</name>
    <name type="common">Hawaiian cotton</name>
    <name type="synonym">Gossypium sandvicense</name>
    <dbReference type="NCBI Taxonomy" id="34277"/>
    <lineage>
        <taxon>Eukaryota</taxon>
        <taxon>Viridiplantae</taxon>
        <taxon>Streptophyta</taxon>
        <taxon>Embryophyta</taxon>
        <taxon>Tracheophyta</taxon>
        <taxon>Spermatophyta</taxon>
        <taxon>Magnoliopsida</taxon>
        <taxon>eudicotyledons</taxon>
        <taxon>Gunneridae</taxon>
        <taxon>Pentapetalae</taxon>
        <taxon>rosids</taxon>
        <taxon>malvids</taxon>
        <taxon>Malvales</taxon>
        <taxon>Malvaceae</taxon>
        <taxon>Malvoideae</taxon>
        <taxon>Gossypium</taxon>
    </lineage>
</organism>
<evidence type="ECO:0000256" key="2">
    <source>
        <dbReference type="SAM" id="Phobius"/>
    </source>
</evidence>
<dbReference type="Proteomes" id="UP000322667">
    <property type="component" value="Chromosome D02"/>
</dbReference>
<dbReference type="EMBL" id="CM017624">
    <property type="protein sequence ID" value="TYH85282.1"/>
    <property type="molecule type" value="Genomic_DNA"/>
</dbReference>
<evidence type="ECO:0000313" key="4">
    <source>
        <dbReference type="Proteomes" id="UP000322667"/>
    </source>
</evidence>
<keyword evidence="4" id="KW-1185">Reference proteome</keyword>
<gene>
    <name evidence="3" type="ORF">ES332_D02G255100v1</name>
</gene>
<feature type="region of interest" description="Disordered" evidence="1">
    <location>
        <begin position="1"/>
        <end position="36"/>
    </location>
</feature>